<feature type="transmembrane region" description="Helical" evidence="1">
    <location>
        <begin position="84"/>
        <end position="101"/>
    </location>
</feature>
<dbReference type="AlphaFoldDB" id="A0A511AV09"/>
<dbReference type="OrthoDB" id="2166599at2"/>
<gene>
    <name evidence="2" type="ORF">AKA01nite_08050</name>
</gene>
<evidence type="ECO:0000313" key="2">
    <source>
        <dbReference type="EMBL" id="GEK91183.1"/>
    </source>
</evidence>
<reference evidence="2 3" key="1">
    <citation type="submission" date="2019-07" db="EMBL/GenBank/DDBJ databases">
        <title>Whole genome shotgun sequence of Alkalibacterium kapii NBRC 103247.</title>
        <authorList>
            <person name="Hosoyama A."/>
            <person name="Uohara A."/>
            <person name="Ohji S."/>
            <person name="Ichikawa N."/>
        </authorList>
    </citation>
    <scope>NUCLEOTIDE SEQUENCE [LARGE SCALE GENOMIC DNA]</scope>
    <source>
        <strain evidence="2 3">NBRC 103247</strain>
    </source>
</reference>
<evidence type="ECO:0000313" key="3">
    <source>
        <dbReference type="Proteomes" id="UP000321662"/>
    </source>
</evidence>
<protein>
    <submittedName>
        <fullName evidence="2">Uncharacterized protein</fullName>
    </submittedName>
</protein>
<accession>A0A511AV09</accession>
<evidence type="ECO:0000256" key="1">
    <source>
        <dbReference type="SAM" id="Phobius"/>
    </source>
</evidence>
<feature type="transmembrane region" description="Helical" evidence="1">
    <location>
        <begin position="113"/>
        <end position="134"/>
    </location>
</feature>
<sequence>MSLFYFALVLSVFLFLKEEKEVKKLLTAVDTYKKPFKIGTFITVIFQGLFITPFESSGTIILRAVFYLFVGMIMYGLYKNQPLKVFLVVVMLHLLGLTGRITLEWTETIPMKLYEVAIPLVILSLYIYIIQLFLTLKRFS</sequence>
<keyword evidence="3" id="KW-1185">Reference proteome</keyword>
<dbReference type="Proteomes" id="UP000321662">
    <property type="component" value="Unassembled WGS sequence"/>
</dbReference>
<dbReference type="RefSeq" id="WP_146924022.1">
    <property type="nucleotide sequence ID" value="NZ_BJUY01000007.1"/>
</dbReference>
<keyword evidence="1" id="KW-0812">Transmembrane</keyword>
<comment type="caution">
    <text evidence="2">The sequence shown here is derived from an EMBL/GenBank/DDBJ whole genome shotgun (WGS) entry which is preliminary data.</text>
</comment>
<dbReference type="EMBL" id="BJUY01000007">
    <property type="protein sequence ID" value="GEK91183.1"/>
    <property type="molecule type" value="Genomic_DNA"/>
</dbReference>
<proteinExistence type="predicted"/>
<keyword evidence="1" id="KW-1133">Transmembrane helix</keyword>
<feature type="transmembrane region" description="Helical" evidence="1">
    <location>
        <begin position="60"/>
        <end position="78"/>
    </location>
</feature>
<name>A0A511AV09_9LACT</name>
<keyword evidence="1" id="KW-0472">Membrane</keyword>
<organism evidence="2 3">
    <name type="scientific">Alkalibacterium kapii</name>
    <dbReference type="NCBI Taxonomy" id="426704"/>
    <lineage>
        <taxon>Bacteria</taxon>
        <taxon>Bacillati</taxon>
        <taxon>Bacillota</taxon>
        <taxon>Bacilli</taxon>
        <taxon>Lactobacillales</taxon>
        <taxon>Carnobacteriaceae</taxon>
        <taxon>Alkalibacterium</taxon>
    </lineage>
</organism>